<dbReference type="EMBL" id="LAYZ01000001">
    <property type="protein sequence ID" value="KKK35521.1"/>
    <property type="molecule type" value="Genomic_DNA"/>
</dbReference>
<evidence type="ECO:0000259" key="5">
    <source>
        <dbReference type="SMART" id="SM00849"/>
    </source>
</evidence>
<dbReference type="GO" id="GO:0046872">
    <property type="term" value="F:metal ion binding"/>
    <property type="evidence" value="ECO:0007669"/>
    <property type="project" value="UniProtKB-KW"/>
</dbReference>
<proteinExistence type="predicted"/>
<evidence type="ECO:0000256" key="2">
    <source>
        <dbReference type="ARBA" id="ARBA00022723"/>
    </source>
</evidence>
<dbReference type="OrthoDB" id="9802248at2"/>
<gene>
    <name evidence="6" type="ORF">WN59_01425</name>
</gene>
<dbReference type="RefSeq" id="WP_046511446.1">
    <property type="nucleotide sequence ID" value="NZ_LAYZ01000001.1"/>
</dbReference>
<organism evidence="6 7">
    <name type="scientific">Salinicoccus sediminis</name>
    <dbReference type="NCBI Taxonomy" id="1432562"/>
    <lineage>
        <taxon>Bacteria</taxon>
        <taxon>Bacillati</taxon>
        <taxon>Bacillota</taxon>
        <taxon>Bacilli</taxon>
        <taxon>Bacillales</taxon>
        <taxon>Staphylococcaceae</taxon>
        <taxon>Salinicoccus</taxon>
    </lineage>
</organism>
<accession>A0A0M2SP91</accession>
<feature type="domain" description="Metallo-beta-lactamase" evidence="5">
    <location>
        <begin position="12"/>
        <end position="190"/>
    </location>
</feature>
<dbReference type="Pfam" id="PF00753">
    <property type="entry name" value="Lactamase_B"/>
    <property type="match status" value="1"/>
</dbReference>
<dbReference type="STRING" id="1432562.WN59_01425"/>
<comment type="caution">
    <text evidence="6">The sequence shown here is derived from an EMBL/GenBank/DDBJ whole genome shotgun (WGS) entry which is preliminary data.</text>
</comment>
<dbReference type="PANTHER" id="PTHR46233">
    <property type="entry name" value="HYDROXYACYLGLUTATHIONE HYDROLASE GLOC"/>
    <property type="match status" value="1"/>
</dbReference>
<dbReference type="SMART" id="SM00849">
    <property type="entry name" value="Lactamase_B"/>
    <property type="match status" value="1"/>
</dbReference>
<reference evidence="6 7" key="1">
    <citation type="submission" date="2015-04" db="EMBL/GenBank/DDBJ databases">
        <title>Taxonomic description and genome sequence of Salinicoccus sediminis sp. nov., a novel hyper halotolerant bacterium isolated from marine sediment.</title>
        <authorList>
            <person name="Mathan Kumar R."/>
            <person name="Kaur G."/>
            <person name="Kumar N."/>
            <person name="Kumar A."/>
            <person name="Singh N.K."/>
            <person name="Kaur N."/>
            <person name="Mayilraj S."/>
        </authorList>
    </citation>
    <scope>NUCLEOTIDE SEQUENCE [LARGE SCALE GENOMIC DNA]</scope>
    <source>
        <strain evidence="6 7">SV-16</strain>
    </source>
</reference>
<evidence type="ECO:0000313" key="7">
    <source>
        <dbReference type="Proteomes" id="UP000034287"/>
    </source>
</evidence>
<dbReference type="SUPFAM" id="SSF56281">
    <property type="entry name" value="Metallo-hydrolase/oxidoreductase"/>
    <property type="match status" value="1"/>
</dbReference>
<dbReference type="InterPro" id="IPR001279">
    <property type="entry name" value="Metallo-B-lactamas"/>
</dbReference>
<dbReference type="AlphaFoldDB" id="A0A0M2SP91"/>
<dbReference type="InterPro" id="IPR051453">
    <property type="entry name" value="MBL_Glyoxalase_II"/>
</dbReference>
<evidence type="ECO:0000256" key="4">
    <source>
        <dbReference type="ARBA" id="ARBA00022833"/>
    </source>
</evidence>
<name>A0A0M2SP91_9STAP</name>
<sequence>MDIRTLPLGILETNCYILNNGTGVLIIDPSGEADVIKHEVDGIGLPVEAILLTHAHYDHIGALEETARTYAVDTWIGAEETDWLSDPGKNGSGKYADMGIEPVSADIEVKILEEGPMEAGSFKFDVFHTPGHSPGSMSFRFTDFVVSGDVLFSGGIGRTDLYMSSHVDLVNSIREKLYVMDADTDVYPGHGPATTVGEEKAANPFVRG</sequence>
<dbReference type="PANTHER" id="PTHR46233:SF3">
    <property type="entry name" value="HYDROXYACYLGLUTATHIONE HYDROLASE GLOC"/>
    <property type="match status" value="1"/>
</dbReference>
<protein>
    <submittedName>
        <fullName evidence="6">Hydroxyacylglutathione hydrolase</fullName>
    </submittedName>
</protein>
<dbReference type="Proteomes" id="UP000034287">
    <property type="component" value="Unassembled WGS sequence"/>
</dbReference>
<keyword evidence="2" id="KW-0479">Metal-binding</keyword>
<dbReference type="InterPro" id="IPR036866">
    <property type="entry name" value="RibonucZ/Hydroxyglut_hydro"/>
</dbReference>
<evidence type="ECO:0000256" key="3">
    <source>
        <dbReference type="ARBA" id="ARBA00022801"/>
    </source>
</evidence>
<dbReference type="PATRIC" id="fig|1432562.3.peg.295"/>
<comment type="cofactor">
    <cofactor evidence="1">
        <name>Zn(2+)</name>
        <dbReference type="ChEBI" id="CHEBI:29105"/>
    </cofactor>
</comment>
<dbReference type="GO" id="GO:0016787">
    <property type="term" value="F:hydrolase activity"/>
    <property type="evidence" value="ECO:0007669"/>
    <property type="project" value="UniProtKB-KW"/>
</dbReference>
<keyword evidence="7" id="KW-1185">Reference proteome</keyword>
<evidence type="ECO:0000256" key="1">
    <source>
        <dbReference type="ARBA" id="ARBA00001947"/>
    </source>
</evidence>
<dbReference type="Gene3D" id="3.60.15.10">
    <property type="entry name" value="Ribonuclease Z/Hydroxyacylglutathione hydrolase-like"/>
    <property type="match status" value="1"/>
</dbReference>
<evidence type="ECO:0000313" key="6">
    <source>
        <dbReference type="EMBL" id="KKK35521.1"/>
    </source>
</evidence>
<keyword evidence="4" id="KW-0862">Zinc</keyword>
<keyword evidence="3 6" id="KW-0378">Hydrolase</keyword>
<dbReference type="CDD" id="cd06262">
    <property type="entry name" value="metallo-hydrolase-like_MBL-fold"/>
    <property type="match status" value="1"/>
</dbReference>